<reference evidence="2" key="1">
    <citation type="submission" date="2016-11" db="UniProtKB">
        <authorList>
            <consortium name="WormBaseParasite"/>
        </authorList>
    </citation>
    <scope>IDENTIFICATION</scope>
    <source>
        <strain evidence="2">KR3021</strain>
    </source>
</reference>
<evidence type="ECO:0000313" key="1">
    <source>
        <dbReference type="Proteomes" id="UP000095286"/>
    </source>
</evidence>
<sequence>MLQPETTEHANPPHTGSHSLNHAKSEEEFTVVDSLNNSPPAGSSVHQTHNVAPSIRSQQTTASKASKYGNQVKLRIIPDKRQGQLNTHYLSTIPGIMKIAELLLCSISFILAICTDRRSSQSAWTEHLTFEAMLLVLMLILGYVCFPHLTLEEEKTREGLIVVELLFYGLNSLFFFIAVWLMVHLSASFSEAKSAAIMSSVLCVAVLVLFVIETIKHYKAWKGENSSSIVRENIQVEDGVVKKNRNDTEDA</sequence>
<accession>A0AC35UHI9</accession>
<dbReference type="Proteomes" id="UP000095286">
    <property type="component" value="Unplaced"/>
</dbReference>
<protein>
    <submittedName>
        <fullName evidence="2">MARVEL domain-containing protein</fullName>
    </submittedName>
</protein>
<evidence type="ECO:0000313" key="2">
    <source>
        <dbReference type="WBParaSite" id="RSKR_0001155100.1"/>
    </source>
</evidence>
<dbReference type="WBParaSite" id="RSKR_0001155100.1">
    <property type="protein sequence ID" value="RSKR_0001155100.1"/>
    <property type="gene ID" value="RSKR_0001155100"/>
</dbReference>
<proteinExistence type="predicted"/>
<organism evidence="1 2">
    <name type="scientific">Rhabditophanes sp. KR3021</name>
    <dbReference type="NCBI Taxonomy" id="114890"/>
    <lineage>
        <taxon>Eukaryota</taxon>
        <taxon>Metazoa</taxon>
        <taxon>Ecdysozoa</taxon>
        <taxon>Nematoda</taxon>
        <taxon>Chromadorea</taxon>
        <taxon>Rhabditida</taxon>
        <taxon>Tylenchina</taxon>
        <taxon>Panagrolaimomorpha</taxon>
        <taxon>Strongyloidoidea</taxon>
        <taxon>Alloionematidae</taxon>
        <taxon>Rhabditophanes</taxon>
    </lineage>
</organism>
<name>A0AC35UHI9_9BILA</name>